<feature type="coiled-coil region" evidence="2">
    <location>
        <begin position="341"/>
        <end position="368"/>
    </location>
</feature>
<reference evidence="5 6" key="1">
    <citation type="journal article" date="2018" name="G3 (Bethesda)">
        <title>Phylogenetic and Phylogenomic Definition of Rhizopus Species.</title>
        <authorList>
            <person name="Gryganskyi A.P."/>
            <person name="Golan J."/>
            <person name="Dolatabadi S."/>
            <person name="Mondo S."/>
            <person name="Robb S."/>
            <person name="Idnurm A."/>
            <person name="Muszewska A."/>
            <person name="Steczkiewicz K."/>
            <person name="Masonjones S."/>
            <person name="Liao H.L."/>
            <person name="Gajdeczka M.T."/>
            <person name="Anike F."/>
            <person name="Vuek A."/>
            <person name="Anishchenko I.M."/>
            <person name="Voigt K."/>
            <person name="de Hoog G.S."/>
            <person name="Smith M.E."/>
            <person name="Heitman J."/>
            <person name="Vilgalys R."/>
            <person name="Stajich J.E."/>
        </authorList>
    </citation>
    <scope>NUCLEOTIDE SEQUENCE [LARGE SCALE GENOMIC DNA]</scope>
    <source>
        <strain evidence="5 6">CBS 357.93</strain>
    </source>
</reference>
<feature type="compositionally biased region" description="Basic and acidic residues" evidence="3">
    <location>
        <begin position="11"/>
        <end position="20"/>
    </location>
</feature>
<keyword evidence="1" id="KW-0479">Metal-binding</keyword>
<organism evidence="5 6">
    <name type="scientific">Rhizopus azygosporus</name>
    <name type="common">Rhizopus microsporus var. azygosporus</name>
    <dbReference type="NCBI Taxonomy" id="86630"/>
    <lineage>
        <taxon>Eukaryota</taxon>
        <taxon>Fungi</taxon>
        <taxon>Fungi incertae sedis</taxon>
        <taxon>Mucoromycota</taxon>
        <taxon>Mucoromycotina</taxon>
        <taxon>Mucoromycetes</taxon>
        <taxon>Mucorales</taxon>
        <taxon>Mucorineae</taxon>
        <taxon>Rhizopodaceae</taxon>
        <taxon>Rhizopus</taxon>
    </lineage>
</organism>
<dbReference type="Gene3D" id="3.30.40.10">
    <property type="entry name" value="Zinc/RING finger domain, C3HC4 (zinc finger)"/>
    <property type="match status" value="1"/>
</dbReference>
<keyword evidence="1" id="KW-0863">Zinc-finger</keyword>
<evidence type="ECO:0000256" key="1">
    <source>
        <dbReference type="PROSITE-ProRule" id="PRU00175"/>
    </source>
</evidence>
<protein>
    <recommendedName>
        <fullName evidence="4">RING-type domain-containing protein</fullName>
    </recommendedName>
</protein>
<keyword evidence="1" id="KW-0862">Zinc</keyword>
<feature type="compositionally biased region" description="Low complexity" evidence="3">
    <location>
        <begin position="288"/>
        <end position="305"/>
    </location>
</feature>
<evidence type="ECO:0000256" key="3">
    <source>
        <dbReference type="SAM" id="MobiDB-lite"/>
    </source>
</evidence>
<feature type="region of interest" description="Disordered" evidence="3">
    <location>
        <begin position="235"/>
        <end position="255"/>
    </location>
</feature>
<dbReference type="EMBL" id="PJQL01000427">
    <property type="protein sequence ID" value="RCH95833.1"/>
    <property type="molecule type" value="Genomic_DNA"/>
</dbReference>
<feature type="region of interest" description="Disordered" evidence="3">
    <location>
        <begin position="1"/>
        <end position="26"/>
    </location>
</feature>
<feature type="region of interest" description="Disordered" evidence="3">
    <location>
        <begin position="288"/>
        <end position="309"/>
    </location>
</feature>
<evidence type="ECO:0000313" key="6">
    <source>
        <dbReference type="Proteomes" id="UP000252139"/>
    </source>
</evidence>
<keyword evidence="6" id="KW-1185">Reference proteome</keyword>
<dbReference type="Pfam" id="PF13920">
    <property type="entry name" value="zf-C3HC4_3"/>
    <property type="match status" value="1"/>
</dbReference>
<sequence>MTTFNHHSTNKRRDPPKSTESKASQWQHWAEEQTDSAYEKESNQRSLHIRHAHKPAKEILNKILPSLPLCFCNKPAYRSFTLEYGPILECGNYQLAADNSHIKIKYVCGFHVHELSWNKLRKKLSEGGLITADHPELTTCPLYNFTFCVTFYLTNQYPKCPPSLPVCFCNRTVVLRESPTKPPSDQSRLFEFTCANCDIEGVKPKCSWILRAKEVAFPRPKHKIHRIVDAEEYTDTKPSPLAANNSSNNNNPKYISKDHQQGLLCALTLNPQPSYMNNFQALKIADTSVNPEPSSSNSTSGSASPRYSSLVPTSVIVKRSTNPKSVAPGSHGNTCPLEKKVQEQELHISQMKTQLSQMNAKMESVESMVKLFKRALEDMQLDVYRHRHMFQEEQGLRRHTQSRLSSIELDVVQMLAEKEQLLAEIHDLTRGEEHNGETEKCRVCFNRPVEYVLLPCFHFAYCEMCSSRLTECAICRSVVEKRQKIFKP</sequence>
<gene>
    <name evidence="5" type="ORF">CU097_008013</name>
</gene>
<dbReference type="PROSITE" id="PS50089">
    <property type="entry name" value="ZF_RING_2"/>
    <property type="match status" value="1"/>
</dbReference>
<dbReference type="Proteomes" id="UP000252139">
    <property type="component" value="Unassembled WGS sequence"/>
</dbReference>
<dbReference type="AlphaFoldDB" id="A0A367K0V1"/>
<dbReference type="GO" id="GO:0008270">
    <property type="term" value="F:zinc ion binding"/>
    <property type="evidence" value="ECO:0007669"/>
    <property type="project" value="UniProtKB-KW"/>
</dbReference>
<proteinExistence type="predicted"/>
<dbReference type="STRING" id="86630.A0A367K0V1"/>
<accession>A0A367K0V1</accession>
<evidence type="ECO:0000256" key="2">
    <source>
        <dbReference type="SAM" id="Coils"/>
    </source>
</evidence>
<evidence type="ECO:0000313" key="5">
    <source>
        <dbReference type="EMBL" id="RCH95833.1"/>
    </source>
</evidence>
<comment type="caution">
    <text evidence="5">The sequence shown here is derived from an EMBL/GenBank/DDBJ whole genome shotgun (WGS) entry which is preliminary data.</text>
</comment>
<dbReference type="OrthoDB" id="1711136at2759"/>
<evidence type="ECO:0000259" key="4">
    <source>
        <dbReference type="PROSITE" id="PS50089"/>
    </source>
</evidence>
<name>A0A367K0V1_RHIAZ</name>
<dbReference type="InterPro" id="IPR001841">
    <property type="entry name" value="Znf_RING"/>
</dbReference>
<dbReference type="SUPFAM" id="SSF57850">
    <property type="entry name" value="RING/U-box"/>
    <property type="match status" value="1"/>
</dbReference>
<keyword evidence="2" id="KW-0175">Coiled coil</keyword>
<feature type="domain" description="RING-type" evidence="4">
    <location>
        <begin position="441"/>
        <end position="476"/>
    </location>
</feature>
<dbReference type="InterPro" id="IPR013083">
    <property type="entry name" value="Znf_RING/FYVE/PHD"/>
</dbReference>